<keyword evidence="1" id="KW-0001">2Fe-2S</keyword>
<keyword evidence="4" id="KW-0411">Iron-sulfur</keyword>
<dbReference type="InterPro" id="IPR017941">
    <property type="entry name" value="Rieske_2Fe-2S"/>
</dbReference>
<dbReference type="CDD" id="cd03467">
    <property type="entry name" value="Rieske"/>
    <property type="match status" value="1"/>
</dbReference>
<dbReference type="GO" id="GO:0046872">
    <property type="term" value="F:metal ion binding"/>
    <property type="evidence" value="ECO:0007669"/>
    <property type="project" value="UniProtKB-KW"/>
</dbReference>
<dbReference type="PROSITE" id="PS51296">
    <property type="entry name" value="RIESKE"/>
    <property type="match status" value="1"/>
</dbReference>
<evidence type="ECO:0000313" key="6">
    <source>
        <dbReference type="EMBL" id="MBR0655375.1"/>
    </source>
</evidence>
<evidence type="ECO:0000259" key="5">
    <source>
        <dbReference type="PROSITE" id="PS51296"/>
    </source>
</evidence>
<evidence type="ECO:0000256" key="4">
    <source>
        <dbReference type="ARBA" id="ARBA00023014"/>
    </source>
</evidence>
<dbReference type="GO" id="GO:0051537">
    <property type="term" value="F:2 iron, 2 sulfur cluster binding"/>
    <property type="evidence" value="ECO:0007669"/>
    <property type="project" value="UniProtKB-KW"/>
</dbReference>
<gene>
    <name evidence="6" type="ORF">GXW79_09795</name>
</gene>
<name>A0AAF1JWK0_9PROT</name>
<dbReference type="PANTHER" id="PTHR40261">
    <property type="match status" value="1"/>
</dbReference>
<dbReference type="AlphaFoldDB" id="A0AAF1JWK0"/>
<protein>
    <submittedName>
        <fullName evidence="6">Rieske (2Fe-2S) protein</fullName>
    </submittedName>
</protein>
<dbReference type="PANTHER" id="PTHR40261:SF1">
    <property type="entry name" value="RIESKE DOMAIN-CONTAINING PROTEIN"/>
    <property type="match status" value="1"/>
</dbReference>
<reference evidence="6" key="2">
    <citation type="journal article" date="2021" name="Syst. Appl. Microbiol.">
        <title>Roseomonas hellenica sp. nov., isolated from roots of wild-growing Alkanna tinctoria.</title>
        <authorList>
            <person name="Rat A."/>
            <person name="Naranjo H.D."/>
            <person name="Lebbe L."/>
            <person name="Cnockaert M."/>
            <person name="Krigas N."/>
            <person name="Grigoriadou K."/>
            <person name="Maloupa E."/>
            <person name="Willems A."/>
        </authorList>
    </citation>
    <scope>NUCLEOTIDE SEQUENCE</scope>
    <source>
        <strain evidence="6">LMG 28251</strain>
    </source>
</reference>
<comment type="caution">
    <text evidence="6">The sequence shown here is derived from an EMBL/GenBank/DDBJ whole genome shotgun (WGS) entry which is preliminary data.</text>
</comment>
<dbReference type="RefSeq" id="WP_211874206.1">
    <property type="nucleotide sequence ID" value="NZ_JAAEDH010000009.1"/>
</dbReference>
<dbReference type="InterPro" id="IPR036922">
    <property type="entry name" value="Rieske_2Fe-2S_sf"/>
</dbReference>
<dbReference type="Gene3D" id="2.102.10.10">
    <property type="entry name" value="Rieske [2Fe-2S] iron-sulphur domain"/>
    <property type="match status" value="1"/>
</dbReference>
<evidence type="ECO:0000256" key="2">
    <source>
        <dbReference type="ARBA" id="ARBA00022723"/>
    </source>
</evidence>
<accession>A0AAF1JWK0</accession>
<dbReference type="EMBL" id="JAAEDH010000009">
    <property type="protein sequence ID" value="MBR0655375.1"/>
    <property type="molecule type" value="Genomic_DNA"/>
</dbReference>
<organism evidence="6 7">
    <name type="scientific">Plastoroseomonas arctica</name>
    <dbReference type="NCBI Taxonomy" id="1509237"/>
    <lineage>
        <taxon>Bacteria</taxon>
        <taxon>Pseudomonadati</taxon>
        <taxon>Pseudomonadota</taxon>
        <taxon>Alphaproteobacteria</taxon>
        <taxon>Acetobacterales</taxon>
        <taxon>Acetobacteraceae</taxon>
        <taxon>Plastoroseomonas</taxon>
    </lineage>
</organism>
<keyword evidence="7" id="KW-1185">Reference proteome</keyword>
<sequence>MSERRLCALADIPDGGSKGFAAAPGAFTGLFAVRRGAQVFAYVNSCPHVGLPLDPVPDRFLDAKGTHILCSAHGARFRVEDGECVAGPCYGEALEAVVARIDADGGVWVPKNAGM</sequence>
<proteinExistence type="predicted"/>
<dbReference type="Pfam" id="PF00355">
    <property type="entry name" value="Rieske"/>
    <property type="match status" value="1"/>
</dbReference>
<evidence type="ECO:0000313" key="7">
    <source>
        <dbReference type="Proteomes" id="UP001196068"/>
    </source>
</evidence>
<keyword evidence="2" id="KW-0479">Metal-binding</keyword>
<reference evidence="6" key="1">
    <citation type="submission" date="2020-01" db="EMBL/GenBank/DDBJ databases">
        <authorList>
            <person name="Rat A."/>
        </authorList>
    </citation>
    <scope>NUCLEOTIDE SEQUENCE</scope>
    <source>
        <strain evidence="6">LMG 28251</strain>
    </source>
</reference>
<dbReference type="Proteomes" id="UP001196068">
    <property type="component" value="Unassembled WGS sequence"/>
</dbReference>
<dbReference type="SUPFAM" id="SSF50022">
    <property type="entry name" value="ISP domain"/>
    <property type="match status" value="1"/>
</dbReference>
<evidence type="ECO:0000256" key="3">
    <source>
        <dbReference type="ARBA" id="ARBA00023004"/>
    </source>
</evidence>
<keyword evidence="3" id="KW-0408">Iron</keyword>
<evidence type="ECO:0000256" key="1">
    <source>
        <dbReference type="ARBA" id="ARBA00022714"/>
    </source>
</evidence>
<feature type="domain" description="Rieske" evidence="5">
    <location>
        <begin position="4"/>
        <end position="109"/>
    </location>
</feature>